<sequence>MFLNCSLSGMAFAFPDVCLTPTPVGPVPIPYPNIVLPPMALPPTTNPRHLVSMMPVHTLATVVPMSAGDNAGVMGGVASAMMMGPARHLMGSVKVFSGGAPVTRMLDPTLQNGTNAAGLSLAPSQTRVLVLS</sequence>
<proteinExistence type="predicted"/>
<dbReference type="Pfam" id="PF13665">
    <property type="entry name" value="Tox-PAAR-like"/>
    <property type="match status" value="1"/>
</dbReference>
<keyword evidence="2" id="KW-1185">Reference proteome</keyword>
<organism evidence="1 2">
    <name type="scientific">Mesoterricola silvestris</name>
    <dbReference type="NCBI Taxonomy" id="2927979"/>
    <lineage>
        <taxon>Bacteria</taxon>
        <taxon>Pseudomonadati</taxon>
        <taxon>Acidobacteriota</taxon>
        <taxon>Holophagae</taxon>
        <taxon>Holophagales</taxon>
        <taxon>Holophagaceae</taxon>
        <taxon>Mesoterricola</taxon>
    </lineage>
</organism>
<name>A0AA48GQA3_9BACT</name>
<dbReference type="Proteomes" id="UP001238179">
    <property type="component" value="Chromosome"/>
</dbReference>
<protein>
    <submittedName>
        <fullName evidence="1">Type VI secretion protein</fullName>
    </submittedName>
</protein>
<dbReference type="EMBL" id="AP027080">
    <property type="protein sequence ID" value="BDU73735.1"/>
    <property type="molecule type" value="Genomic_DNA"/>
</dbReference>
<dbReference type="AlphaFoldDB" id="A0AA48GQA3"/>
<accession>A0AA48GQA3</accession>
<dbReference type="RefSeq" id="WP_316412404.1">
    <property type="nucleotide sequence ID" value="NZ_AP027080.1"/>
</dbReference>
<reference evidence="2" key="1">
    <citation type="journal article" date="2023" name="Int. J. Syst. Evol. Microbiol.">
        <title>Mesoterricola silvestris gen. nov., sp. nov., Mesoterricola sediminis sp. nov., Geothrix oryzae sp. nov., Geothrix edaphica sp. nov., Geothrix rubra sp. nov., and Geothrix limicola sp. nov., six novel members of Acidobacteriota isolated from soils.</title>
        <authorList>
            <person name="Itoh H."/>
            <person name="Sugisawa Y."/>
            <person name="Mise K."/>
            <person name="Xu Z."/>
            <person name="Kuniyasu M."/>
            <person name="Ushijima N."/>
            <person name="Kawano K."/>
            <person name="Kobayashi E."/>
            <person name="Shiratori Y."/>
            <person name="Masuda Y."/>
            <person name="Senoo K."/>
        </authorList>
    </citation>
    <scope>NUCLEOTIDE SEQUENCE [LARGE SCALE GENOMIC DNA]</scope>
    <source>
        <strain evidence="2">W79</strain>
    </source>
</reference>
<gene>
    <name evidence="1" type="ORF">METEAL_29090</name>
</gene>
<dbReference type="KEGG" id="msil:METEAL_29090"/>
<evidence type="ECO:0000313" key="1">
    <source>
        <dbReference type="EMBL" id="BDU73735.1"/>
    </source>
</evidence>
<evidence type="ECO:0000313" key="2">
    <source>
        <dbReference type="Proteomes" id="UP001238179"/>
    </source>
</evidence>